<evidence type="ECO:0000256" key="6">
    <source>
        <dbReference type="ARBA" id="ARBA00022741"/>
    </source>
</evidence>
<dbReference type="CDD" id="cd04595">
    <property type="entry name" value="CBS_pair_DHH_polyA_Pol_assoc"/>
    <property type="match status" value="1"/>
</dbReference>
<comment type="similarity">
    <text evidence="2">Belongs to the tRNA nucleotidyltransferase/poly(A) polymerase family.</text>
</comment>
<dbReference type="Pfam" id="PF02272">
    <property type="entry name" value="DHHA1"/>
    <property type="match status" value="1"/>
</dbReference>
<dbReference type="GO" id="GO:0000166">
    <property type="term" value="F:nucleotide binding"/>
    <property type="evidence" value="ECO:0007669"/>
    <property type="project" value="UniProtKB-KW"/>
</dbReference>
<evidence type="ECO:0000256" key="1">
    <source>
        <dbReference type="ARBA" id="ARBA00001946"/>
    </source>
</evidence>
<dbReference type="Gene3D" id="3.10.580.10">
    <property type="entry name" value="CBS-domain"/>
    <property type="match status" value="1"/>
</dbReference>
<dbReference type="SUPFAM" id="SSF64182">
    <property type="entry name" value="DHH phosphoesterases"/>
    <property type="match status" value="1"/>
</dbReference>
<sequence>MKIITTHKGSDFDALSCLVAATIIYPDAKPILPATINANLKNFLAIHKDLFDLWAPKEVDLDTVDTLICVDTHSWSRLDPQLSGLSKKSDLDIIVWDHHKEGDIEAGESHLSQTGAAVTLFVQQIEKERKTITPIQATLFLIGIYEDTGHLSYPTTRPEDAYAAGFLLDRNADLNILGTFLQPAYGKKQKEILFNMIQQAERSEVNGFSLSVCQMEIHGRVENLAMVMQMYRELMNVDVAIGIFRDVEKNKCMVIGRSGVDEINIGVLMRSLGGGGHPGAGSALVKGANPDALLETILELLKGNRYSSVMLSDIMSYPVVTVNARSSVGEVAMMLREMGCSGMPVMDDDDNLVGVVSRRDFRKVKKPKQMQSPIKAIMSRNIVTIEYDKSAFEAARLMIRHDIGRIPVMKEGKIIGIITRSDIMMYFYDILPESTPPAESEIQKELVKT</sequence>
<dbReference type="GO" id="GO:0016779">
    <property type="term" value="F:nucleotidyltransferase activity"/>
    <property type="evidence" value="ECO:0007669"/>
    <property type="project" value="UniProtKB-KW"/>
</dbReference>
<keyword evidence="6" id="KW-0547">Nucleotide-binding</keyword>
<evidence type="ECO:0000256" key="2">
    <source>
        <dbReference type="ARBA" id="ARBA00007265"/>
    </source>
</evidence>
<comment type="cofactor">
    <cofactor evidence="1">
        <name>Mg(2+)</name>
        <dbReference type="ChEBI" id="CHEBI:18420"/>
    </cofactor>
</comment>
<evidence type="ECO:0000313" key="11">
    <source>
        <dbReference type="EMBL" id="NWH04296.1"/>
    </source>
</evidence>
<dbReference type="Pfam" id="PF01368">
    <property type="entry name" value="DHH"/>
    <property type="match status" value="1"/>
</dbReference>
<keyword evidence="9" id="KW-0129">CBS domain</keyword>
<evidence type="ECO:0000256" key="7">
    <source>
        <dbReference type="ARBA" id="ARBA00022842"/>
    </source>
</evidence>
<evidence type="ECO:0000256" key="3">
    <source>
        <dbReference type="ARBA" id="ARBA00022694"/>
    </source>
</evidence>
<dbReference type="PROSITE" id="PS51371">
    <property type="entry name" value="CBS"/>
    <property type="match status" value="2"/>
</dbReference>
<dbReference type="SMART" id="SM00116">
    <property type="entry name" value="CBS"/>
    <property type="match status" value="2"/>
</dbReference>
<accession>A0A850TA94</accession>
<evidence type="ECO:0000256" key="9">
    <source>
        <dbReference type="PROSITE-ProRule" id="PRU00703"/>
    </source>
</evidence>
<protein>
    <submittedName>
        <fullName evidence="11">CBS domain-containing protein</fullName>
    </submittedName>
</protein>
<dbReference type="InterPro" id="IPR001667">
    <property type="entry name" value="DDH_dom"/>
</dbReference>
<evidence type="ECO:0000313" key="12">
    <source>
        <dbReference type="Proteomes" id="UP000553343"/>
    </source>
</evidence>
<dbReference type="GO" id="GO:0046872">
    <property type="term" value="F:metal ion binding"/>
    <property type="evidence" value="ECO:0007669"/>
    <property type="project" value="UniProtKB-KW"/>
</dbReference>
<dbReference type="InterPro" id="IPR052390">
    <property type="entry name" value="tRNA_nt/polyA_polymerase"/>
</dbReference>
<evidence type="ECO:0000256" key="5">
    <source>
        <dbReference type="ARBA" id="ARBA00022723"/>
    </source>
</evidence>
<dbReference type="EMBL" id="JACADJ010000010">
    <property type="protein sequence ID" value="NWH04296.1"/>
    <property type="molecule type" value="Genomic_DNA"/>
</dbReference>
<dbReference type="InterPro" id="IPR046342">
    <property type="entry name" value="CBS_dom_sf"/>
</dbReference>
<dbReference type="InterPro" id="IPR000644">
    <property type="entry name" value="CBS_dom"/>
</dbReference>
<evidence type="ECO:0000256" key="8">
    <source>
        <dbReference type="ARBA" id="ARBA00022884"/>
    </source>
</evidence>
<dbReference type="GO" id="GO:0008033">
    <property type="term" value="P:tRNA processing"/>
    <property type="evidence" value="ECO:0007669"/>
    <property type="project" value="UniProtKB-KW"/>
</dbReference>
<dbReference type="Gene3D" id="3.90.1640.10">
    <property type="entry name" value="inorganic pyrophosphatase (n-terminal core)"/>
    <property type="match status" value="1"/>
</dbReference>
<dbReference type="InterPro" id="IPR003156">
    <property type="entry name" value="DHHA1_dom"/>
</dbReference>
<keyword evidence="12" id="KW-1185">Reference proteome</keyword>
<dbReference type="Proteomes" id="UP000553343">
    <property type="component" value="Unassembled WGS sequence"/>
</dbReference>
<keyword evidence="5" id="KW-0479">Metal-binding</keyword>
<dbReference type="PANTHER" id="PTHR47788">
    <property type="entry name" value="POLYA POLYMERASE"/>
    <property type="match status" value="1"/>
</dbReference>
<dbReference type="SUPFAM" id="SSF54631">
    <property type="entry name" value="CBS-domain pair"/>
    <property type="match status" value="1"/>
</dbReference>
<keyword evidence="4" id="KW-0548">Nucleotidyltransferase</keyword>
<dbReference type="RefSeq" id="WP_178365753.1">
    <property type="nucleotide sequence ID" value="NZ_JACADJ010000010.1"/>
</dbReference>
<dbReference type="PANTHER" id="PTHR47788:SF1">
    <property type="entry name" value="A-ADDING TRNA NUCLEOTIDYLTRANSFERASE"/>
    <property type="match status" value="1"/>
</dbReference>
<evidence type="ECO:0000256" key="4">
    <source>
        <dbReference type="ARBA" id="ARBA00022695"/>
    </source>
</evidence>
<dbReference type="InterPro" id="IPR038763">
    <property type="entry name" value="DHH_sf"/>
</dbReference>
<keyword evidence="7" id="KW-0460">Magnesium</keyword>
<feature type="domain" description="CBS" evidence="10">
    <location>
        <begin position="315"/>
        <end position="372"/>
    </location>
</feature>
<comment type="caution">
    <text evidence="11">The sequence shown here is derived from an EMBL/GenBank/DDBJ whole genome shotgun (WGS) entry which is preliminary data.</text>
</comment>
<keyword evidence="3" id="KW-0819">tRNA processing</keyword>
<proteinExistence type="inferred from homology"/>
<dbReference type="GO" id="GO:0003723">
    <property type="term" value="F:RNA binding"/>
    <property type="evidence" value="ECO:0007669"/>
    <property type="project" value="UniProtKB-KW"/>
</dbReference>
<organism evidence="11 12">
    <name type="scientific">Desulfobacter latus</name>
    <dbReference type="NCBI Taxonomy" id="2292"/>
    <lineage>
        <taxon>Bacteria</taxon>
        <taxon>Pseudomonadati</taxon>
        <taxon>Thermodesulfobacteriota</taxon>
        <taxon>Desulfobacteria</taxon>
        <taxon>Desulfobacterales</taxon>
        <taxon>Desulfobacteraceae</taxon>
        <taxon>Desulfobacter</taxon>
    </lineage>
</organism>
<keyword evidence="4" id="KW-0808">Transferase</keyword>
<dbReference type="Gene3D" id="3.10.310.30">
    <property type="match status" value="1"/>
</dbReference>
<name>A0A850TA94_9BACT</name>
<dbReference type="AlphaFoldDB" id="A0A850TA94"/>
<evidence type="ECO:0000259" key="10">
    <source>
        <dbReference type="PROSITE" id="PS51371"/>
    </source>
</evidence>
<reference evidence="11 12" key="1">
    <citation type="submission" date="2020-06" db="EMBL/GenBank/DDBJ databases">
        <title>High-quality draft genome of sulfate reducer Desulfobacter latus type strain AcrS2 isolated from marine sediment.</title>
        <authorList>
            <person name="Hoppe M."/>
            <person name="Larsen C.K."/>
            <person name="Marshall I.P.G."/>
            <person name="Schramm A."/>
            <person name="Marietou A.G."/>
        </authorList>
    </citation>
    <scope>NUCLEOTIDE SEQUENCE [LARGE SCALE GENOMIC DNA]</scope>
    <source>
        <strain evidence="11 12">AcRS2</strain>
    </source>
</reference>
<gene>
    <name evidence="11" type="ORF">HXW94_04720</name>
</gene>
<dbReference type="Pfam" id="PF00571">
    <property type="entry name" value="CBS"/>
    <property type="match status" value="2"/>
</dbReference>
<keyword evidence="8" id="KW-0694">RNA-binding</keyword>
<feature type="domain" description="CBS" evidence="10">
    <location>
        <begin position="378"/>
        <end position="433"/>
    </location>
</feature>